<keyword evidence="4" id="KW-1185">Reference proteome</keyword>
<dbReference type="PROSITE" id="PS51257">
    <property type="entry name" value="PROKAR_LIPOPROTEIN"/>
    <property type="match status" value="1"/>
</dbReference>
<comment type="caution">
    <text evidence="3">The sequence shown here is derived from an EMBL/GenBank/DDBJ whole genome shotgun (WGS) entry which is preliminary data.</text>
</comment>
<organism evidence="3 4">
    <name type="scientific">Acidisphaera rubrifaciens HS-AP3</name>
    <dbReference type="NCBI Taxonomy" id="1231350"/>
    <lineage>
        <taxon>Bacteria</taxon>
        <taxon>Pseudomonadati</taxon>
        <taxon>Pseudomonadota</taxon>
        <taxon>Alphaproteobacteria</taxon>
        <taxon>Acetobacterales</taxon>
        <taxon>Acetobacteraceae</taxon>
        <taxon>Acidisphaera</taxon>
    </lineage>
</organism>
<protein>
    <recommendedName>
        <fullName evidence="2">DUF4142 domain-containing protein</fullName>
    </recommendedName>
</protein>
<dbReference type="PANTHER" id="PTHR38593">
    <property type="entry name" value="BLR2558 PROTEIN"/>
    <property type="match status" value="1"/>
</dbReference>
<feature type="domain" description="DUF4142" evidence="2">
    <location>
        <begin position="45"/>
        <end position="180"/>
    </location>
</feature>
<name>A0A0D6P9U8_9PROT</name>
<dbReference type="PANTHER" id="PTHR38593:SF1">
    <property type="entry name" value="BLR2558 PROTEIN"/>
    <property type="match status" value="1"/>
</dbReference>
<dbReference type="RefSeq" id="WP_048863375.1">
    <property type="nucleotide sequence ID" value="NZ_BANB01001042.1"/>
</dbReference>
<evidence type="ECO:0000313" key="4">
    <source>
        <dbReference type="Proteomes" id="UP000032680"/>
    </source>
</evidence>
<dbReference type="AlphaFoldDB" id="A0A0D6P9U8"/>
<reference evidence="3 4" key="1">
    <citation type="submission" date="2012-11" db="EMBL/GenBank/DDBJ databases">
        <title>Whole genome sequence of Acidisphaera rubrifaciens HS-AP3.</title>
        <authorList>
            <person name="Azuma Y."/>
            <person name="Higashiura N."/>
            <person name="Hirakawa H."/>
            <person name="Matsushita K."/>
        </authorList>
    </citation>
    <scope>NUCLEOTIDE SEQUENCE [LARGE SCALE GENOMIC DNA]</scope>
    <source>
        <strain evidence="3 4">HS-AP3</strain>
    </source>
</reference>
<dbReference type="InterPro" id="IPR025419">
    <property type="entry name" value="DUF4142"/>
</dbReference>
<evidence type="ECO:0000313" key="3">
    <source>
        <dbReference type="EMBL" id="GAN78545.1"/>
    </source>
</evidence>
<sequence>MPVSRRSTLATLQLVFAGAALAACQRTTSKPIESGPAAPPVSAVDLDFVTNAWGVIHFDQDLCQQAAIRAHSPRVKAAAAKILAYANGFDEKLKAIAASKGISPPKQLRSDLAVRLTQAEQVDGIYFDKMFVADEIATHEEALARAEAMAAEPTADPQIKAFLAKAHDDLETNLELLEKLQAHVGQPIYQFQYQRRGGGGGGGGG</sequence>
<dbReference type="Pfam" id="PF13628">
    <property type="entry name" value="DUF4142"/>
    <property type="match status" value="1"/>
</dbReference>
<dbReference type="OrthoDB" id="9101320at2"/>
<dbReference type="EMBL" id="BANB01001042">
    <property type="protein sequence ID" value="GAN78545.1"/>
    <property type="molecule type" value="Genomic_DNA"/>
</dbReference>
<gene>
    <name evidence="3" type="ORF">Asru_1051_03</name>
</gene>
<dbReference type="Proteomes" id="UP000032680">
    <property type="component" value="Unassembled WGS sequence"/>
</dbReference>
<dbReference type="InterPro" id="IPR012347">
    <property type="entry name" value="Ferritin-like"/>
</dbReference>
<proteinExistence type="predicted"/>
<dbReference type="Gene3D" id="1.20.1260.10">
    <property type="match status" value="1"/>
</dbReference>
<evidence type="ECO:0000256" key="1">
    <source>
        <dbReference type="SAM" id="SignalP"/>
    </source>
</evidence>
<keyword evidence="1" id="KW-0732">Signal</keyword>
<evidence type="ECO:0000259" key="2">
    <source>
        <dbReference type="Pfam" id="PF13628"/>
    </source>
</evidence>
<accession>A0A0D6P9U8</accession>
<feature type="chain" id="PRO_5002309996" description="DUF4142 domain-containing protein" evidence="1">
    <location>
        <begin position="23"/>
        <end position="205"/>
    </location>
</feature>
<feature type="signal peptide" evidence="1">
    <location>
        <begin position="1"/>
        <end position="22"/>
    </location>
</feature>